<dbReference type="Proteomes" id="UP000824120">
    <property type="component" value="Chromosome 12"/>
</dbReference>
<dbReference type="AlphaFoldDB" id="A0A9J5W8L7"/>
<organism evidence="1 2">
    <name type="scientific">Solanum commersonii</name>
    <name type="common">Commerson's wild potato</name>
    <name type="synonym">Commerson's nightshade</name>
    <dbReference type="NCBI Taxonomy" id="4109"/>
    <lineage>
        <taxon>Eukaryota</taxon>
        <taxon>Viridiplantae</taxon>
        <taxon>Streptophyta</taxon>
        <taxon>Embryophyta</taxon>
        <taxon>Tracheophyta</taxon>
        <taxon>Spermatophyta</taxon>
        <taxon>Magnoliopsida</taxon>
        <taxon>eudicotyledons</taxon>
        <taxon>Gunneridae</taxon>
        <taxon>Pentapetalae</taxon>
        <taxon>asterids</taxon>
        <taxon>lamiids</taxon>
        <taxon>Solanales</taxon>
        <taxon>Solanaceae</taxon>
        <taxon>Solanoideae</taxon>
        <taxon>Solaneae</taxon>
        <taxon>Solanum</taxon>
    </lineage>
</organism>
<dbReference type="InterPro" id="IPR052343">
    <property type="entry name" value="Retrotransposon-Effector_Assoc"/>
</dbReference>
<gene>
    <name evidence="1" type="ORF">H5410_061769</name>
</gene>
<dbReference type="EMBL" id="JACXVP010000012">
    <property type="protein sequence ID" value="KAG5572003.1"/>
    <property type="molecule type" value="Genomic_DNA"/>
</dbReference>
<protein>
    <submittedName>
        <fullName evidence="1">Uncharacterized protein</fullName>
    </submittedName>
</protein>
<feature type="non-terminal residue" evidence="1">
    <location>
        <position position="551"/>
    </location>
</feature>
<name>A0A9J5W8L7_SOLCO</name>
<dbReference type="OrthoDB" id="1748430at2759"/>
<sequence>METMQQQQPHKVKHKEIGISKVSIKEKDEYRVLNSEDEYDQDTESLEDPTPVHLLPLAEPTHDPYIEEATLGQLLQFSTNNTPWCTTGDFNVITSTEENQGDEEDKRWKRMDRAMTNDKCLEDIPHTTITHLPTVGFDHSPLLMEITEYWEREATCNPMWRLHCKMKRLASILSNWSRMDYGDIFNTVKEYEEKVKIVEENIVLQKFEDKRAKLYPVNAKYINVMRGRRRKLFIHKICTEEEEWVQGDESIAKAAFNYFQKCIPRMVTPEQNKVLQELPTMEEVQQVVQSMNPNSASGPDRFGGKFYQSGFVKGRSIVENIMLAKEITYGIKKPNEGDIVVIKFNTANAFERLLLAKYCQRANPVAKKWDTRQYLAGKYMMKNKAQMEANNTENKLSTNEKISTFGIDPASYSCCIRPRLDNIDHIFVNGCFANYVWRFFSSLLGLTHAHVPLRNHLMNWWGMKPKNDFHKLLIQSLPICICWNLWKNRCSAKYAWRQKIQHSQSKLILMIEMCQHETKIRIIKWNRPSNNILKLNTNGSALNNPRKIGEE</sequence>
<evidence type="ECO:0000313" key="2">
    <source>
        <dbReference type="Proteomes" id="UP000824120"/>
    </source>
</evidence>
<evidence type="ECO:0000313" key="1">
    <source>
        <dbReference type="EMBL" id="KAG5572003.1"/>
    </source>
</evidence>
<reference evidence="1 2" key="1">
    <citation type="submission" date="2020-09" db="EMBL/GenBank/DDBJ databases">
        <title>De no assembly of potato wild relative species, Solanum commersonii.</title>
        <authorList>
            <person name="Cho K."/>
        </authorList>
    </citation>
    <scope>NUCLEOTIDE SEQUENCE [LARGE SCALE GENOMIC DNA]</scope>
    <source>
        <strain evidence="1">LZ3.2</strain>
        <tissue evidence="1">Leaf</tissue>
    </source>
</reference>
<dbReference type="PANTHER" id="PTHR46890">
    <property type="entry name" value="NON-LTR RETROLELEMENT REVERSE TRANSCRIPTASE-LIKE PROTEIN-RELATED"/>
    <property type="match status" value="1"/>
</dbReference>
<accession>A0A9J5W8L7</accession>
<proteinExistence type="predicted"/>
<dbReference type="PANTHER" id="PTHR46890:SF41">
    <property type="entry name" value="RNA BINDING _ RNA-DIRECTED DNA POLYMERASE"/>
    <property type="match status" value="1"/>
</dbReference>
<keyword evidence="2" id="KW-1185">Reference proteome</keyword>
<comment type="caution">
    <text evidence="1">The sequence shown here is derived from an EMBL/GenBank/DDBJ whole genome shotgun (WGS) entry which is preliminary data.</text>
</comment>